<evidence type="ECO:0000256" key="1">
    <source>
        <dbReference type="SAM" id="MobiDB-lite"/>
    </source>
</evidence>
<gene>
    <name evidence="2" type="ORF">EN45_024880</name>
    <name evidence="3" type="ORF">EN45_025140</name>
</gene>
<organism evidence="2">
    <name type="scientific">Penicillium chrysogenum</name>
    <name type="common">Penicillium notatum</name>
    <dbReference type="NCBI Taxonomy" id="5076"/>
    <lineage>
        <taxon>Eukaryota</taxon>
        <taxon>Fungi</taxon>
        <taxon>Dikarya</taxon>
        <taxon>Ascomycota</taxon>
        <taxon>Pezizomycotina</taxon>
        <taxon>Eurotiomycetes</taxon>
        <taxon>Eurotiomycetidae</taxon>
        <taxon>Eurotiales</taxon>
        <taxon>Aspergillaceae</taxon>
        <taxon>Penicillium</taxon>
        <taxon>Penicillium chrysogenum species complex</taxon>
    </lineage>
</organism>
<dbReference type="EMBL" id="CM002798">
    <property type="protein sequence ID" value="KZN92360.1"/>
    <property type="molecule type" value="Genomic_DNA"/>
</dbReference>
<evidence type="ECO:0000313" key="2">
    <source>
        <dbReference type="EMBL" id="KZN92334.1"/>
    </source>
</evidence>
<name>A0A167X2H5_PENCH</name>
<dbReference type="Proteomes" id="UP000076449">
    <property type="component" value="Chromosome I"/>
</dbReference>
<dbReference type="EMBL" id="CM002798">
    <property type="protein sequence ID" value="KZN92334.1"/>
    <property type="molecule type" value="Genomic_DNA"/>
</dbReference>
<protein>
    <submittedName>
        <fullName evidence="2">Uncharacterized protein</fullName>
    </submittedName>
</protein>
<accession>A0A167X2H5</accession>
<reference evidence="2" key="1">
    <citation type="journal article" date="2014" name="Genome Announc.">
        <title>Complete sequencing and chromosome-scale genome assembly of the industrial progenitor strain P2niaD18 from the penicillin producer Penicillium chrysogenum.</title>
        <authorList>
            <person name="Specht T."/>
            <person name="Dahlmann T.A."/>
            <person name="Zadra I."/>
            <person name="Kurnsteiner H."/>
            <person name="Kuck U."/>
        </authorList>
    </citation>
    <scope>NUCLEOTIDE SEQUENCE [LARGE SCALE GENOMIC DNA]</scope>
    <source>
        <strain evidence="2">P2niaD18</strain>
    </source>
</reference>
<proteinExistence type="predicted"/>
<feature type="compositionally biased region" description="Polar residues" evidence="1">
    <location>
        <begin position="1"/>
        <end position="26"/>
    </location>
</feature>
<feature type="region of interest" description="Disordered" evidence="1">
    <location>
        <begin position="1"/>
        <end position="35"/>
    </location>
</feature>
<evidence type="ECO:0000313" key="3">
    <source>
        <dbReference type="EMBL" id="KZN92360.1"/>
    </source>
</evidence>
<sequence length="172" mass="19431">MESPSKTSEGTGTQAEAPLYTQSSPTEEPPLPDVATPLPTLNHDIERQTLAVEPFRPILEVLKQIEEEDTELAFRAAHLVGYIRCLWESCVSKHTDIQQLEEENEKLRTGNIQLCNEGNRLKRYQDEQVSRLHAIDDALDEVRGRLIGVLKVWNDRSVGDLAILPEDGFPRC</sequence>
<dbReference type="AlphaFoldDB" id="A0A167X2H5"/>